<accession>A0ABX1Z982</accession>
<evidence type="ECO:0000256" key="2">
    <source>
        <dbReference type="ARBA" id="ARBA00023136"/>
    </source>
</evidence>
<keyword evidence="6" id="KW-1185">Reference proteome</keyword>
<gene>
    <name evidence="5" type="ORF">GC102_21875</name>
</gene>
<feature type="transmembrane region" description="Helical" evidence="4">
    <location>
        <begin position="350"/>
        <end position="371"/>
    </location>
</feature>
<feature type="transmembrane region" description="Helical" evidence="4">
    <location>
        <begin position="278"/>
        <end position="300"/>
    </location>
</feature>
<keyword evidence="2 4" id="KW-0472">Membrane</keyword>
<dbReference type="PANTHER" id="PTHR22550">
    <property type="entry name" value="SPORE GERMINATION PROTEIN"/>
    <property type="match status" value="1"/>
</dbReference>
<reference evidence="5 6" key="1">
    <citation type="submission" date="2019-10" db="EMBL/GenBank/DDBJ databases">
        <title>Description of Paenibacillus choica sp. nov.</title>
        <authorList>
            <person name="Carlier A."/>
            <person name="Qi S."/>
        </authorList>
    </citation>
    <scope>NUCLEOTIDE SEQUENCE [LARGE SCALE GENOMIC DNA]</scope>
    <source>
        <strain evidence="5 6">LMG 31460</strain>
    </source>
</reference>
<feature type="transmembrane region" description="Helical" evidence="4">
    <location>
        <begin position="377"/>
        <end position="398"/>
    </location>
</feature>
<evidence type="ECO:0000256" key="3">
    <source>
        <dbReference type="SAM" id="MobiDB-lite"/>
    </source>
</evidence>
<dbReference type="EMBL" id="WHOC01000115">
    <property type="protein sequence ID" value="NOU88385.1"/>
    <property type="molecule type" value="Genomic_DNA"/>
</dbReference>
<feature type="transmembrane region" description="Helical" evidence="4">
    <location>
        <begin position="405"/>
        <end position="428"/>
    </location>
</feature>
<evidence type="ECO:0000313" key="5">
    <source>
        <dbReference type="EMBL" id="NOU88385.1"/>
    </source>
</evidence>
<feature type="region of interest" description="Disordered" evidence="3">
    <location>
        <begin position="468"/>
        <end position="491"/>
    </location>
</feature>
<dbReference type="Proteomes" id="UP000658690">
    <property type="component" value="Unassembled WGS sequence"/>
</dbReference>
<organism evidence="5 6">
    <name type="scientific">Paenibacillus germinis</name>
    <dbReference type="NCBI Taxonomy" id="2654979"/>
    <lineage>
        <taxon>Bacteria</taxon>
        <taxon>Bacillati</taxon>
        <taxon>Bacillota</taxon>
        <taxon>Bacilli</taxon>
        <taxon>Bacillales</taxon>
        <taxon>Paenibacillaceae</taxon>
        <taxon>Paenibacillus</taxon>
    </lineage>
</organism>
<dbReference type="Pfam" id="PF03323">
    <property type="entry name" value="GerA"/>
    <property type="match status" value="1"/>
</dbReference>
<proteinExistence type="inferred from homology"/>
<name>A0ABX1Z982_9BACL</name>
<keyword evidence="4" id="KW-0812">Transmembrane</keyword>
<dbReference type="PANTHER" id="PTHR22550:SF5">
    <property type="entry name" value="LEUCINE ZIPPER PROTEIN 4"/>
    <property type="match status" value="1"/>
</dbReference>
<keyword evidence="4" id="KW-1133">Transmembrane helix</keyword>
<dbReference type="PIRSF" id="PIRSF005690">
    <property type="entry name" value="GerBA"/>
    <property type="match status" value="1"/>
</dbReference>
<comment type="similarity">
    <text evidence="1">Belongs to the GerABKA family.</text>
</comment>
<dbReference type="InterPro" id="IPR004995">
    <property type="entry name" value="Spore_Ger"/>
</dbReference>
<sequence length="491" mass="54413">MELNQNLQILQSVYANCPDVIFHNFIICGKTNAVIIYIEGMSNTELIDQHILAPLMLETGVEQNNSFIYLKKKISVSNMKEVHDFSVAIEQISIGKPVILIEGEKQGISFGLAKMEKRGIEEPQAESVVRGPREGFTETLAVNTSLLRRKIKSPQLKLKPLKIGRYSQTQIMIAYIEGIADPTLIEEITNRLKRIDIDGVLESGYLEEFIEDSPFSPFPQLLTTERPDVATAALLEGRSVILVDGTPISMVAPTTFFSLLQSPDDYYQRFMIGTLIRWLRYLFFSIALVGPSTYVAVLTYHQEMLPSTLLISIANSRENIPFPALVEALLMEITFEALREAGVRLPKQVGAAVSIVGALVVGQAATAAGIVSSPMVMVVAITGIASFVIPHYTTGIALRMLRFPLMFLAGMLGLLGLMMGVIVLFTHLCMLRSFGVPYLTPLAPMKGRDLKDVLFRAPIWKLNSRPHLTGEDKTYRQSHGQKPDPTRGDES</sequence>
<protein>
    <submittedName>
        <fullName evidence="5">Spore germination protein</fullName>
    </submittedName>
</protein>
<comment type="caution">
    <text evidence="5">The sequence shown here is derived from an EMBL/GenBank/DDBJ whole genome shotgun (WGS) entry which is preliminary data.</text>
</comment>
<evidence type="ECO:0000256" key="4">
    <source>
        <dbReference type="SAM" id="Phobius"/>
    </source>
</evidence>
<evidence type="ECO:0000313" key="6">
    <source>
        <dbReference type="Proteomes" id="UP000658690"/>
    </source>
</evidence>
<evidence type="ECO:0000256" key="1">
    <source>
        <dbReference type="ARBA" id="ARBA00005278"/>
    </source>
</evidence>
<dbReference type="InterPro" id="IPR050768">
    <property type="entry name" value="UPF0353/GerABKA_families"/>
</dbReference>